<dbReference type="STRING" id="106634.TVD_12915"/>
<dbReference type="PANTHER" id="PTHR38095:SF1">
    <property type="entry name" value="ANAEROBIC DIMETHYL SULFOXIDE REDUCTASE CHAIN YNFH"/>
    <property type="match status" value="1"/>
</dbReference>
<sequence>MHPAFSVILFTVISGAGYGLFLLLVAFHLAGIGPAMSHGELIAHGVAALGMITVGLMLSTGHLANKKNAWRSFMRFKTSWLSREAVFAVLFYPFAAIYGLGVLLQGHEVGPLAAVAGAIAAVLAVVTLFSTGMIYGCLKTIRQWNTALTPANYILLGVATGAVAFAAIASVFGNATAMHAGVAIVLLLIAGVLKGIYYFWISRVTGPTINTATTFNRATVRLLDTGHTAGTFLTDEFGYDAGKNTTDTLKMGVFLLAFGTPILVFAAILSGVPAIVAWLGLVAALAGVIMERWLFFAEARHVVRLYHGDQHT</sequence>
<feature type="transmembrane region" description="Helical" evidence="1">
    <location>
        <begin position="112"/>
        <end position="138"/>
    </location>
</feature>
<dbReference type="GO" id="GO:0005886">
    <property type="term" value="C:plasma membrane"/>
    <property type="evidence" value="ECO:0007669"/>
    <property type="project" value="TreeGrafter"/>
</dbReference>
<feature type="transmembrane region" description="Helical" evidence="1">
    <location>
        <begin position="275"/>
        <end position="295"/>
    </location>
</feature>
<feature type="transmembrane region" description="Helical" evidence="1">
    <location>
        <begin position="178"/>
        <end position="200"/>
    </location>
</feature>
<keyword evidence="1" id="KW-1133">Transmembrane helix</keyword>
<feature type="transmembrane region" description="Helical" evidence="1">
    <location>
        <begin position="85"/>
        <end position="106"/>
    </location>
</feature>
<keyword evidence="1" id="KW-0472">Membrane</keyword>
<organism evidence="2 3">
    <name type="scientific">Thioalkalivibrio versutus</name>
    <dbReference type="NCBI Taxonomy" id="106634"/>
    <lineage>
        <taxon>Bacteria</taxon>
        <taxon>Pseudomonadati</taxon>
        <taxon>Pseudomonadota</taxon>
        <taxon>Gammaproteobacteria</taxon>
        <taxon>Chromatiales</taxon>
        <taxon>Ectothiorhodospiraceae</taxon>
        <taxon>Thioalkalivibrio</taxon>
    </lineage>
</organism>
<keyword evidence="3" id="KW-1185">Reference proteome</keyword>
<dbReference type="PANTHER" id="PTHR38095">
    <property type="entry name" value="ANAEROBIC DIMETHYL SULFOXIDE REDUCTASE CHAIN YNFH"/>
    <property type="match status" value="1"/>
</dbReference>
<gene>
    <name evidence="2" type="ORF">TVD_12915</name>
</gene>
<evidence type="ECO:0000313" key="3">
    <source>
        <dbReference type="Proteomes" id="UP000064201"/>
    </source>
</evidence>
<dbReference type="InterPro" id="IPR007059">
    <property type="entry name" value="DmsC"/>
</dbReference>
<dbReference type="Pfam" id="PF04976">
    <property type="entry name" value="DmsC"/>
    <property type="match status" value="1"/>
</dbReference>
<dbReference type="PATRIC" id="fig|106634.4.peg.2633"/>
<proteinExistence type="predicted"/>
<dbReference type="AlphaFoldDB" id="A0A0G3GBL3"/>
<dbReference type="GO" id="GO:0019645">
    <property type="term" value="P:anaerobic electron transport chain"/>
    <property type="evidence" value="ECO:0007669"/>
    <property type="project" value="InterPro"/>
</dbReference>
<feature type="transmembrane region" description="Helical" evidence="1">
    <location>
        <begin position="251"/>
        <end position="269"/>
    </location>
</feature>
<reference evidence="2 3" key="1">
    <citation type="submission" date="2015-04" db="EMBL/GenBank/DDBJ databases">
        <title>Complete Sequence for the Genome of the Thioalkalivibrio versutus D301.</title>
        <authorList>
            <person name="Mu T."/>
            <person name="Zhou J."/>
            <person name="Xu X."/>
        </authorList>
    </citation>
    <scope>NUCLEOTIDE SEQUENCE [LARGE SCALE GENOMIC DNA]</scope>
    <source>
        <strain evidence="2 3">D301</strain>
    </source>
</reference>
<feature type="transmembrane region" description="Helical" evidence="1">
    <location>
        <begin position="41"/>
        <end position="64"/>
    </location>
</feature>
<dbReference type="GO" id="GO:0009390">
    <property type="term" value="C:dimethyl sulfoxide reductase complex"/>
    <property type="evidence" value="ECO:0007669"/>
    <property type="project" value="TreeGrafter"/>
</dbReference>
<accession>A0A0G3GBL3</accession>
<evidence type="ECO:0000313" key="2">
    <source>
        <dbReference type="EMBL" id="AKJ96201.1"/>
    </source>
</evidence>
<dbReference type="Proteomes" id="UP000064201">
    <property type="component" value="Chromosome"/>
</dbReference>
<dbReference type="OrthoDB" id="5520897at2"/>
<feature type="transmembrane region" description="Helical" evidence="1">
    <location>
        <begin position="150"/>
        <end position="172"/>
    </location>
</feature>
<dbReference type="RefSeq" id="WP_047251775.1">
    <property type="nucleotide sequence ID" value="NZ_CP011367.1"/>
</dbReference>
<dbReference type="GO" id="GO:0009389">
    <property type="term" value="F:dimethyl sulfoxide reductase activity"/>
    <property type="evidence" value="ECO:0007669"/>
    <property type="project" value="TreeGrafter"/>
</dbReference>
<evidence type="ECO:0000256" key="1">
    <source>
        <dbReference type="SAM" id="Phobius"/>
    </source>
</evidence>
<keyword evidence="1" id="KW-0812">Transmembrane</keyword>
<name>A0A0G3GBL3_9GAMM</name>
<feature type="transmembrane region" description="Helical" evidence="1">
    <location>
        <begin position="7"/>
        <end position="29"/>
    </location>
</feature>
<dbReference type="EMBL" id="CP011367">
    <property type="protein sequence ID" value="AKJ96201.1"/>
    <property type="molecule type" value="Genomic_DNA"/>
</dbReference>
<protein>
    <submittedName>
        <fullName evidence="2">DMSO reductase</fullName>
    </submittedName>
</protein>
<dbReference type="KEGG" id="tvr:TVD_12915"/>